<reference evidence="2 3" key="1">
    <citation type="submission" date="2021-01" db="EMBL/GenBank/DDBJ databases">
        <title>Whole genome shotgun sequence of Catellatospora chokoriensis NBRC 107358.</title>
        <authorList>
            <person name="Komaki H."/>
            <person name="Tamura T."/>
        </authorList>
    </citation>
    <scope>NUCLEOTIDE SEQUENCE [LARGE SCALE GENOMIC DNA]</scope>
    <source>
        <strain evidence="2 3">NBRC 107358</strain>
    </source>
</reference>
<gene>
    <name evidence="2" type="ORF">Cch02nite_44740</name>
</gene>
<comment type="caution">
    <text evidence="2">The sequence shown here is derived from an EMBL/GenBank/DDBJ whole genome shotgun (WGS) entry which is preliminary data.</text>
</comment>
<sequence length="148" mass="15545">MQDWPTDKGAVRWSPLARTAAEVRILHPPPVESGRLGRHAGTSWAEAKRYVVPTSALARLDGRVSNGPVLDHLTVLVGSCLGAGDTPKDASPPVVICLGVCFVIFALLWMLLAPDDERRLIVVTIGAGWGVCGLSAVILGIARAATCG</sequence>
<evidence type="ECO:0000313" key="3">
    <source>
        <dbReference type="Proteomes" id="UP000619293"/>
    </source>
</evidence>
<dbReference type="EMBL" id="BONG01000028">
    <property type="protein sequence ID" value="GIF91030.1"/>
    <property type="molecule type" value="Genomic_DNA"/>
</dbReference>
<feature type="transmembrane region" description="Helical" evidence="1">
    <location>
        <begin position="120"/>
        <end position="142"/>
    </location>
</feature>
<evidence type="ECO:0000313" key="2">
    <source>
        <dbReference type="EMBL" id="GIF91030.1"/>
    </source>
</evidence>
<feature type="transmembrane region" description="Helical" evidence="1">
    <location>
        <begin position="93"/>
        <end position="113"/>
    </location>
</feature>
<name>A0A8J3NSG6_9ACTN</name>
<organism evidence="2 3">
    <name type="scientific">Catellatospora chokoriensis</name>
    <dbReference type="NCBI Taxonomy" id="310353"/>
    <lineage>
        <taxon>Bacteria</taxon>
        <taxon>Bacillati</taxon>
        <taxon>Actinomycetota</taxon>
        <taxon>Actinomycetes</taxon>
        <taxon>Micromonosporales</taxon>
        <taxon>Micromonosporaceae</taxon>
        <taxon>Catellatospora</taxon>
    </lineage>
</organism>
<proteinExistence type="predicted"/>
<keyword evidence="1" id="KW-1133">Transmembrane helix</keyword>
<keyword evidence="1" id="KW-0472">Membrane</keyword>
<dbReference type="AlphaFoldDB" id="A0A8J3NSG6"/>
<accession>A0A8J3NSG6</accession>
<evidence type="ECO:0000256" key="1">
    <source>
        <dbReference type="SAM" id="Phobius"/>
    </source>
</evidence>
<protein>
    <submittedName>
        <fullName evidence="2">Uncharacterized protein</fullName>
    </submittedName>
</protein>
<dbReference type="Proteomes" id="UP000619293">
    <property type="component" value="Unassembled WGS sequence"/>
</dbReference>
<keyword evidence="1" id="KW-0812">Transmembrane</keyword>
<keyword evidence="3" id="KW-1185">Reference proteome</keyword>